<evidence type="ECO:0000313" key="18">
    <source>
        <dbReference type="Proteomes" id="UP000486351"/>
    </source>
</evidence>
<reference evidence="11 12" key="1">
    <citation type="submission" date="2018-08" db="EMBL/GenBank/DDBJ databases">
        <title>Genomic investigation of the strawberry pathogen Phytophthora fragariae indicates pathogenicity is determined by transcriptional variation in three key races.</title>
        <authorList>
            <person name="Adams T.M."/>
            <person name="Armitage A.D."/>
            <person name="Sobczyk M.K."/>
            <person name="Bates H.J."/>
            <person name="Dunwell J.M."/>
            <person name="Nellist C.F."/>
            <person name="Harrison R.J."/>
        </authorList>
    </citation>
    <scope>NUCLEOTIDE SEQUENCE [LARGE SCALE GENOMIC DNA]</scope>
    <source>
        <strain evidence="9 13">A4</strain>
        <strain evidence="8 17">BC-23</strain>
        <strain evidence="7 12">NOV-27</strain>
        <strain evidence="6 14">NOV-5</strain>
        <strain evidence="4 15">NOV-71</strain>
        <strain evidence="10 18">NOV-77</strain>
        <strain evidence="2 11">NOV-9</strain>
        <strain evidence="5 19">ONT-3</strain>
        <strain evidence="3 16">SCRP245</strain>
    </source>
</reference>
<evidence type="ECO:0000313" key="4">
    <source>
        <dbReference type="EMBL" id="KAE9089264.1"/>
    </source>
</evidence>
<evidence type="ECO:0000313" key="6">
    <source>
        <dbReference type="EMBL" id="KAE9114599.1"/>
    </source>
</evidence>
<dbReference type="Proteomes" id="UP000440732">
    <property type="component" value="Unassembled WGS sequence"/>
</dbReference>
<evidence type="ECO:0000313" key="9">
    <source>
        <dbReference type="EMBL" id="KAE9290659.1"/>
    </source>
</evidence>
<evidence type="ECO:0000313" key="13">
    <source>
        <dbReference type="Proteomes" id="UP000437068"/>
    </source>
</evidence>
<dbReference type="Proteomes" id="UP000429523">
    <property type="component" value="Unassembled WGS sequence"/>
</dbReference>
<keyword evidence="12" id="KW-1185">Reference proteome</keyword>
<dbReference type="EMBL" id="QXFY01001853">
    <property type="protein sequence ID" value="KAE9308053.1"/>
    <property type="molecule type" value="Genomic_DNA"/>
</dbReference>
<gene>
    <name evidence="9" type="ORF">PF001_g19521</name>
    <name evidence="8" type="ORF">PF004_g18891</name>
    <name evidence="7" type="ORF">PF005_g19532</name>
    <name evidence="6" type="ORF">PF006_g19479</name>
    <name evidence="4" type="ORF">PF007_g19661</name>
    <name evidence="10" type="ORF">PF008_g21076</name>
    <name evidence="2" type="ORF">PF009_g9788</name>
    <name evidence="5" type="ORF">PF010_g19059</name>
    <name evidence="3" type="ORF">PF011_g7415</name>
</gene>
<evidence type="ECO:0000313" key="17">
    <source>
        <dbReference type="Proteomes" id="UP000476176"/>
    </source>
</evidence>
<dbReference type="OrthoDB" id="93444at2759"/>
<dbReference type="Proteomes" id="UP000441208">
    <property type="component" value="Unassembled WGS sequence"/>
</dbReference>
<evidence type="ECO:0000313" key="14">
    <source>
        <dbReference type="Proteomes" id="UP000440732"/>
    </source>
</evidence>
<dbReference type="EMBL" id="QXFW01000330">
    <property type="protein sequence ID" value="KAE9015854.1"/>
    <property type="molecule type" value="Genomic_DNA"/>
</dbReference>
<protein>
    <submittedName>
        <fullName evidence="6">Uncharacterized protein</fullName>
    </submittedName>
</protein>
<dbReference type="Proteomes" id="UP000488956">
    <property type="component" value="Unassembled WGS sequence"/>
</dbReference>
<dbReference type="Proteomes" id="UP000460718">
    <property type="component" value="Unassembled WGS sequence"/>
</dbReference>
<evidence type="ECO:0000313" key="2">
    <source>
        <dbReference type="EMBL" id="KAE8940406.1"/>
    </source>
</evidence>
<name>A0A6A3SCX4_9STRA</name>
<feature type="coiled-coil region" evidence="1">
    <location>
        <begin position="112"/>
        <end position="139"/>
    </location>
</feature>
<dbReference type="EMBL" id="QXGC01001542">
    <property type="protein sequence ID" value="KAE9200814.1"/>
    <property type="molecule type" value="Genomic_DNA"/>
</dbReference>
<evidence type="ECO:0000313" key="10">
    <source>
        <dbReference type="EMBL" id="KAE9308053.1"/>
    </source>
</evidence>
<evidence type="ECO:0000313" key="5">
    <source>
        <dbReference type="EMBL" id="KAE9089271.1"/>
    </source>
</evidence>
<evidence type="ECO:0000313" key="15">
    <source>
        <dbReference type="Proteomes" id="UP000441208"/>
    </source>
</evidence>
<accession>A0A6A3SCX4</accession>
<evidence type="ECO:0000313" key="12">
    <source>
        <dbReference type="Proteomes" id="UP000433483"/>
    </source>
</evidence>
<evidence type="ECO:0000256" key="1">
    <source>
        <dbReference type="SAM" id="Coils"/>
    </source>
</evidence>
<evidence type="ECO:0000313" key="3">
    <source>
        <dbReference type="EMBL" id="KAE9015854.1"/>
    </source>
</evidence>
<dbReference type="EMBL" id="QXGA01001612">
    <property type="protein sequence ID" value="KAE9114599.1"/>
    <property type="molecule type" value="Genomic_DNA"/>
</dbReference>
<dbReference type="EMBL" id="QXGB01001503">
    <property type="protein sequence ID" value="KAE9189714.1"/>
    <property type="molecule type" value="Genomic_DNA"/>
</dbReference>
<organism evidence="6 14">
    <name type="scientific">Phytophthora fragariae</name>
    <dbReference type="NCBI Taxonomy" id="53985"/>
    <lineage>
        <taxon>Eukaryota</taxon>
        <taxon>Sar</taxon>
        <taxon>Stramenopiles</taxon>
        <taxon>Oomycota</taxon>
        <taxon>Peronosporomycetes</taxon>
        <taxon>Peronosporales</taxon>
        <taxon>Peronosporaceae</taxon>
        <taxon>Phytophthora</taxon>
    </lineage>
</organism>
<evidence type="ECO:0000313" key="7">
    <source>
        <dbReference type="EMBL" id="KAE9189714.1"/>
    </source>
</evidence>
<dbReference type="EMBL" id="QXGE01001589">
    <property type="protein sequence ID" value="KAE9290659.1"/>
    <property type="molecule type" value="Genomic_DNA"/>
</dbReference>
<sequence>MSYQEISIWLENLQSKKQWRSYLEAEDYLTAMNKIPGASTGDYVSLFKDTLGYLMDGDNLADGVDKTKVRRNLIELEGDKLKLELLVEIRALESAWSVKYTFQLMPVSLDRIDIVEAKLRDVQEKLTKAESKLRDMEGKQVKSSQKEVHLQAVSMVTEKLNDEGLIIWDDLKHESFELTSGKDCMRVLLPGWYILNLNVYLRPQMCGGTIDLHLNGSRILCYLVPFTGSVGTSAALGRGIRLKTDDEIGVKLTKSPTHVGADFTLLRVGD</sequence>
<dbReference type="Proteomes" id="UP000476176">
    <property type="component" value="Unassembled WGS sequence"/>
</dbReference>
<dbReference type="EMBL" id="QXGF01000427">
    <property type="protein sequence ID" value="KAE8940406.1"/>
    <property type="molecule type" value="Genomic_DNA"/>
</dbReference>
<evidence type="ECO:0000313" key="16">
    <source>
        <dbReference type="Proteomes" id="UP000460718"/>
    </source>
</evidence>
<keyword evidence="1" id="KW-0175">Coiled coil</keyword>
<dbReference type="AlphaFoldDB" id="A0A6A3SCX4"/>
<evidence type="ECO:0000313" key="8">
    <source>
        <dbReference type="EMBL" id="KAE9200814.1"/>
    </source>
</evidence>
<dbReference type="Proteomes" id="UP000433483">
    <property type="component" value="Unassembled WGS sequence"/>
</dbReference>
<proteinExistence type="predicted"/>
<evidence type="ECO:0000313" key="19">
    <source>
        <dbReference type="Proteomes" id="UP000488956"/>
    </source>
</evidence>
<evidence type="ECO:0000313" key="11">
    <source>
        <dbReference type="Proteomes" id="UP000429523"/>
    </source>
</evidence>
<dbReference type="Proteomes" id="UP000486351">
    <property type="component" value="Unassembled WGS sequence"/>
</dbReference>
<dbReference type="Proteomes" id="UP000437068">
    <property type="component" value="Unassembled WGS sequence"/>
</dbReference>
<dbReference type="EMBL" id="QXFX01001499">
    <property type="protein sequence ID" value="KAE9089271.1"/>
    <property type="molecule type" value="Genomic_DNA"/>
</dbReference>
<comment type="caution">
    <text evidence="6">The sequence shown here is derived from an EMBL/GenBank/DDBJ whole genome shotgun (WGS) entry which is preliminary data.</text>
</comment>
<dbReference type="EMBL" id="QXFZ01001510">
    <property type="protein sequence ID" value="KAE9089264.1"/>
    <property type="molecule type" value="Genomic_DNA"/>
</dbReference>